<reference evidence="1" key="5">
    <citation type="submission" date="2025-09" db="UniProtKB">
        <authorList>
            <consortium name="Ensembl"/>
        </authorList>
    </citation>
    <scope>IDENTIFICATION</scope>
</reference>
<organism evidence="1 2">
    <name type="scientific">Homo sapiens</name>
    <name type="common">Human</name>
    <dbReference type="NCBI Taxonomy" id="9606"/>
    <lineage>
        <taxon>Eukaryota</taxon>
        <taxon>Metazoa</taxon>
        <taxon>Chordata</taxon>
        <taxon>Craniata</taxon>
        <taxon>Vertebrata</taxon>
        <taxon>Euteleostomi</taxon>
        <taxon>Mammalia</taxon>
        <taxon>Eutheria</taxon>
        <taxon>Euarchontoglires</taxon>
        <taxon>Primates</taxon>
        <taxon>Haplorrhini</taxon>
        <taxon>Catarrhini</taxon>
        <taxon>Hominidae</taxon>
        <taxon>Homo</taxon>
    </lineage>
</organism>
<dbReference type="UCSC" id="uc061cxh.1">
    <property type="organism name" value="human"/>
</dbReference>
<dbReference type="ChiTaRS" id="TNNI3">
    <property type="organism name" value="human"/>
</dbReference>
<dbReference type="EMBL" id="KF459707">
    <property type="status" value="NOT_ANNOTATED_CDS"/>
    <property type="molecule type" value="Genomic_DNA"/>
</dbReference>
<dbReference type="OpenTargets" id="ENSG00000129991"/>
<proteinExistence type="predicted"/>
<dbReference type="ExpressionAtlas" id="K7EJP0">
    <property type="expression patterns" value="baseline and differential"/>
</dbReference>
<dbReference type="Antibodypedia" id="4354">
    <property type="antibodies" value="2651 antibodies from 53 providers"/>
</dbReference>
<evidence type="ECO:0000313" key="2">
    <source>
        <dbReference type="Proteomes" id="UP000005640"/>
    </source>
</evidence>
<dbReference type="Bgee" id="ENSG00000129991">
    <property type="expression patterns" value="Expressed in apex of heart and 101 other cell types or tissues"/>
</dbReference>
<dbReference type="OrthoDB" id="371899at2759"/>
<dbReference type="GeneTree" id="ENSGT01030000234588"/>
<dbReference type="Ensembl" id="ENST00000586858.2">
    <property type="protein sequence ID" value="ENSP00000465258.2"/>
    <property type="gene ID" value="ENSG00000129991.14"/>
</dbReference>
<keyword evidence="2" id="KW-1185">Reference proteome</keyword>
<reference evidence="1 2" key="2">
    <citation type="journal article" date="2004" name="Nature">
        <title>The DNA sequence and biology of human chromosome 19.</title>
        <authorList>
            <person name="Grimwood J."/>
            <person name="Gordon L.A."/>
            <person name="Olsen A."/>
            <person name="Terry A."/>
            <person name="Schmutz J."/>
            <person name="Lamerdin J."/>
            <person name="Hellsten U."/>
            <person name="Goodstein D."/>
            <person name="Couronne O."/>
            <person name="Tran-Gyamfi M."/>
            <person name="Aerts A."/>
            <person name="Altherr M."/>
            <person name="Ashworth L."/>
            <person name="Bajorek E."/>
            <person name="Black S."/>
            <person name="Branscomb E."/>
            <person name="Caenepeel S."/>
            <person name="Carrano A."/>
            <person name="Caoile C."/>
            <person name="Chan Y.M."/>
            <person name="Christensen M."/>
            <person name="Cleland C.A."/>
            <person name="Copeland A."/>
            <person name="Dalin E."/>
            <person name="Dehal P."/>
            <person name="Denys M."/>
            <person name="Detter J.C."/>
            <person name="Escobar J."/>
            <person name="Flowers D."/>
            <person name="Fotopulos D."/>
            <person name="Garcia C."/>
            <person name="Georgescu A.M."/>
            <person name="Glavina T."/>
            <person name="Gomez M."/>
            <person name="Gonzales E."/>
            <person name="Groza M."/>
            <person name="Hammon N."/>
            <person name="Hawkins T."/>
            <person name="Haydu L."/>
            <person name="Ho I."/>
            <person name="Huang W."/>
            <person name="Israni S."/>
            <person name="Jett J."/>
            <person name="Kadner K."/>
            <person name="Kimball H."/>
            <person name="Kobayashi A."/>
            <person name="Larionov V."/>
            <person name="Leem S.H."/>
            <person name="Lopez F."/>
            <person name="Lou Y."/>
            <person name="Lowry S."/>
            <person name="Malfatti S."/>
            <person name="Martinez D."/>
            <person name="McCready P."/>
            <person name="Medina C."/>
            <person name="Morgan J."/>
            <person name="Nelson K."/>
            <person name="Nolan M."/>
            <person name="Ovcharenko I."/>
            <person name="Pitluck S."/>
            <person name="Pollard M."/>
            <person name="Popkie A.P."/>
            <person name="Predki P."/>
            <person name="Quan G."/>
            <person name="Ramirez L."/>
            <person name="Rash S."/>
            <person name="Retterer J."/>
            <person name="Rodriguez A."/>
            <person name="Rogers S."/>
            <person name="Salamov A."/>
            <person name="Salazar A."/>
            <person name="She X."/>
            <person name="Smith D."/>
            <person name="Slezak T."/>
            <person name="Solovyev V."/>
            <person name="Thayer N."/>
            <person name="Tice H."/>
            <person name="Tsai M."/>
            <person name="Ustaszewska A."/>
            <person name="Vo N."/>
            <person name="Wagner M."/>
            <person name="Wheeler J."/>
            <person name="Wu K."/>
            <person name="Xie G."/>
            <person name="Yang J."/>
            <person name="Dubchak I."/>
            <person name="Furey T.S."/>
            <person name="DeJong P."/>
            <person name="Dickson M."/>
            <person name="Gordon D."/>
            <person name="Eichler E.E."/>
            <person name="Pennacchio L.A."/>
            <person name="Richardson P."/>
            <person name="Stubbs L."/>
            <person name="Rokhsar D.S."/>
            <person name="Myers R.M."/>
            <person name="Rubin E.M."/>
            <person name="Lucas S.M."/>
        </authorList>
    </citation>
    <scope>NUCLEOTIDE SEQUENCE [LARGE SCALE GENOMIC DNA]</scope>
</reference>
<reference evidence="1" key="4">
    <citation type="submission" date="2025-08" db="UniProtKB">
        <authorList>
            <consortium name="Ensembl"/>
        </authorList>
    </citation>
    <scope>IDENTIFICATION</scope>
</reference>
<dbReference type="VEuPathDB" id="HostDB:ENSG00000129991"/>
<dbReference type="EMBL" id="AC010327">
    <property type="status" value="NOT_ANNOTATED_CDS"/>
    <property type="molecule type" value="Genomic_DNA"/>
</dbReference>
<dbReference type="HOGENOM" id="CLU_3001689_0_0_1"/>
<dbReference type="Ensembl" id="ENST00000586858.2">
    <property type="protein sequence ID" value="ENSP00000465258.2"/>
    <property type="gene ID" value="ENSG00000129991.15"/>
</dbReference>
<protein>
    <submittedName>
        <fullName evidence="1">Troponin I3, cardiac type</fullName>
    </submittedName>
</protein>
<gene>
    <name evidence="1" type="primary">TNNI3</name>
</gene>
<name>K7EJP0_HUMAN</name>
<reference evidence="1 2" key="1">
    <citation type="journal article" date="2001" name="Nature">
        <title>Initial sequencing and analysis of the human genome.</title>
        <authorList>
            <consortium name="International Human Genome Sequencing Consortium"/>
            <person name="Lander E.S."/>
            <person name="Linton L.M."/>
            <person name="Birren B."/>
            <person name="Nusbaum C."/>
            <person name="Zody M.C."/>
            <person name="Baldwin J."/>
            <person name="Devon K."/>
            <person name="Dewar K."/>
            <person name="Doyle M."/>
            <person name="FitzHugh W."/>
            <person name="Funke R."/>
            <person name="Gage D."/>
            <person name="Harris K."/>
            <person name="Heaford A."/>
            <person name="Howland J."/>
            <person name="Kann L."/>
            <person name="Lehoczky J."/>
            <person name="LeVine R."/>
            <person name="McEwan P."/>
            <person name="McKernan K."/>
            <person name="Meldrim J."/>
            <person name="Mesirov J.P."/>
            <person name="Miranda C."/>
            <person name="Morris W."/>
            <person name="Naylor J."/>
            <person name="Raymond C."/>
            <person name="Rosetti M."/>
            <person name="Santos R."/>
            <person name="Sheridan A."/>
            <person name="Sougnez C."/>
            <person name="Stange-Thomann N."/>
            <person name="Stojanovic N."/>
            <person name="Subramanian A."/>
            <person name="Wyman D."/>
            <person name="Rogers J."/>
            <person name="Sulston J."/>
            <person name="Ainscough R."/>
            <person name="Beck S."/>
            <person name="Bentley D."/>
            <person name="Burton J."/>
            <person name="Clee C."/>
            <person name="Carter N."/>
            <person name="Coulson A."/>
            <person name="Deadman R."/>
            <person name="Deloukas P."/>
            <person name="Dunham A."/>
            <person name="Dunham I."/>
            <person name="Durbin R."/>
            <person name="French L."/>
            <person name="Grafham D."/>
            <person name="Gregory S."/>
            <person name="Hubbard T."/>
            <person name="Humphray S."/>
            <person name="Hunt A."/>
            <person name="Jones M."/>
            <person name="Lloyd C."/>
            <person name="McMurray A."/>
            <person name="Matthews L."/>
            <person name="Mercer S."/>
            <person name="Milne S."/>
            <person name="Mullikin J.C."/>
            <person name="Mungall A."/>
            <person name="Plumb R."/>
            <person name="Ross M."/>
            <person name="Shownkeen R."/>
            <person name="Sims S."/>
            <person name="Waterston R.H."/>
            <person name="Wilson R.K."/>
            <person name="Hillier L.W."/>
            <person name="McPherson J.D."/>
            <person name="Marra M.A."/>
            <person name="Mardis E.R."/>
            <person name="Fulton L.A."/>
            <person name="Chinwalla A.T."/>
            <person name="Pepin K.H."/>
            <person name="Gish W.R."/>
            <person name="Chissoe S.L."/>
            <person name="Wendl M.C."/>
            <person name="Delehaunty K.D."/>
            <person name="Miner T.L."/>
            <person name="Delehaunty A."/>
            <person name="Kramer J.B."/>
            <person name="Cook L.L."/>
            <person name="Fulton R.S."/>
            <person name="Johnson D.L."/>
            <person name="Minx P.J."/>
            <person name="Clifton S.W."/>
            <person name="Hawkins T."/>
            <person name="Branscomb E."/>
            <person name="Predki P."/>
            <person name="Richardson P."/>
            <person name="Wenning S."/>
            <person name="Slezak T."/>
            <person name="Doggett N."/>
            <person name="Cheng J.F."/>
            <person name="Olsen A."/>
            <person name="Lucas S."/>
            <person name="Elkin C."/>
            <person name="Uberbacher E."/>
            <person name="Frazier M."/>
            <person name="Gibbs R.A."/>
            <person name="Muzny D.M."/>
            <person name="Scherer S.E."/>
            <person name="Bouck J.B."/>
            <person name="Sodergren E.J."/>
            <person name="Worley K.C."/>
            <person name="Rives C.M."/>
            <person name="Gorrell J.H."/>
            <person name="Metzker M.L."/>
            <person name="Naylor S.L."/>
            <person name="Kucherlapati R.S."/>
            <person name="Nelson D.L."/>
            <person name="Weinstock G.M."/>
            <person name="Sakaki Y."/>
            <person name="Fujiyama A."/>
            <person name="Hattori M."/>
            <person name="Yada T."/>
            <person name="Toyoda A."/>
            <person name="Itoh T."/>
            <person name="Kawagoe C."/>
            <person name="Watanabe H."/>
            <person name="Totoki Y."/>
            <person name="Taylor T."/>
            <person name="Weissenbach J."/>
            <person name="Heilig R."/>
            <person name="Saurin W."/>
            <person name="Artiguenave F."/>
            <person name="Brottier P."/>
            <person name="Bruls T."/>
            <person name="Pelletier E."/>
            <person name="Robert C."/>
            <person name="Wincker P."/>
            <person name="Smith D.R."/>
            <person name="Doucette-Stamm L."/>
            <person name="Rubenfield M."/>
            <person name="Weinstock K."/>
            <person name="Lee H.M."/>
            <person name="Dubois J."/>
            <person name="Rosenthal A."/>
            <person name="Platzer M."/>
            <person name="Nyakatura G."/>
            <person name="Taudien S."/>
            <person name="Rump A."/>
            <person name="Yang H."/>
            <person name="Yu J."/>
            <person name="Wang J."/>
            <person name="Huang G."/>
            <person name="Gu J."/>
            <person name="Hood L."/>
            <person name="Rowen L."/>
            <person name="Madan A."/>
            <person name="Qin S."/>
            <person name="Davis R.W."/>
            <person name="Federspiel N.A."/>
            <person name="Abola A.P."/>
            <person name="Proctor M.J."/>
            <person name="Myers R.M."/>
            <person name="Schmutz J."/>
            <person name="Dickson M."/>
            <person name="Grimwood J."/>
            <person name="Cox D.R."/>
            <person name="Olson M.V."/>
            <person name="Kaul R."/>
            <person name="Raymond C."/>
            <person name="Shimizu N."/>
            <person name="Kawasaki K."/>
            <person name="Minoshima S."/>
            <person name="Evans G.A."/>
            <person name="Athanasiou M."/>
            <person name="Schultz R."/>
            <person name="Roe B.A."/>
            <person name="Chen F."/>
            <person name="Pan H."/>
            <person name="Ramser J."/>
            <person name="Lehrach H."/>
            <person name="Reinhardt R."/>
            <person name="McCombie W.R."/>
            <person name="de la Bastide M."/>
            <person name="Dedhia N."/>
            <person name="Blocker H."/>
            <person name="Hornischer K."/>
            <person name="Nordsiek G."/>
            <person name="Agarwala R."/>
            <person name="Aravind L."/>
            <person name="Bailey J.A."/>
            <person name="Bateman A."/>
            <person name="Batzoglou S."/>
            <person name="Birney E."/>
            <person name="Bork P."/>
            <person name="Brown D.G."/>
            <person name="Burge C.B."/>
            <person name="Cerutti L."/>
            <person name="Chen H.C."/>
            <person name="Church D."/>
            <person name="Clamp M."/>
            <person name="Copley R.R."/>
            <person name="Doerks T."/>
            <person name="Eddy S.R."/>
            <person name="Eichler E.E."/>
            <person name="Furey T.S."/>
            <person name="Galagan J."/>
            <person name="Gilbert J.G."/>
            <person name="Harmon C."/>
            <person name="Hayashizaki Y."/>
            <person name="Haussler D."/>
            <person name="Hermjakob H."/>
            <person name="Hokamp K."/>
            <person name="Jang W."/>
            <person name="Johnson L.S."/>
            <person name="Jones T.A."/>
            <person name="Kasif S."/>
            <person name="Kaspryzk A."/>
            <person name="Kennedy S."/>
            <person name="Kent W.J."/>
            <person name="Kitts P."/>
            <person name="Koonin E.V."/>
            <person name="Korf I."/>
            <person name="Kulp D."/>
            <person name="Lancet D."/>
            <person name="Lowe T.M."/>
            <person name="McLysaght A."/>
            <person name="Mikkelsen T."/>
            <person name="Moran J.V."/>
            <person name="Mulder N."/>
            <person name="Pollara V.J."/>
            <person name="Ponting C.P."/>
            <person name="Schuler G."/>
            <person name="Schultz J."/>
            <person name="Slater G."/>
            <person name="Smit A.F."/>
            <person name="Stupka E."/>
            <person name="Szustakowski J."/>
            <person name="Thierry-Mieg D."/>
            <person name="Thierry-Mieg J."/>
            <person name="Wagner L."/>
            <person name="Wallis J."/>
            <person name="Wheeler R."/>
            <person name="Williams A."/>
            <person name="Wolf Y.I."/>
            <person name="Wolfe K.H."/>
            <person name="Yang S.P."/>
            <person name="Yeh R.F."/>
            <person name="Collins F."/>
            <person name="Guyer M.S."/>
            <person name="Peterson J."/>
            <person name="Felsenfeld A."/>
            <person name="Wetterstrand K.A."/>
            <person name="Patrinos A."/>
            <person name="Morgan M.J."/>
            <person name="de Jong P."/>
            <person name="Catanese J.J."/>
            <person name="Osoegawa K."/>
            <person name="Shizuya H."/>
            <person name="Choi S."/>
            <person name="Chen Y.J."/>
        </authorList>
    </citation>
    <scope>NUCLEOTIDE SEQUENCE [LARGE SCALE GENOMIC DNA]</scope>
</reference>
<dbReference type="AlphaFoldDB" id="K7EJP0"/>
<dbReference type="HGNC" id="HGNC:11947">
    <property type="gene designation" value="TNNI3"/>
</dbReference>
<dbReference type="Proteomes" id="UP000005640">
    <property type="component" value="Chromosome 19"/>
</dbReference>
<evidence type="ECO:0000313" key="1">
    <source>
        <dbReference type="Ensembl" id="ENSP00000465258.2"/>
    </source>
</evidence>
<reference evidence="1 2" key="3">
    <citation type="journal article" date="2004" name="Nature">
        <title>Finishing the euchromatic sequence of the human genome.</title>
        <authorList>
            <consortium name="International Human Genome Sequencing Consortium"/>
        </authorList>
    </citation>
    <scope>NUCLEOTIDE SEQUENCE [LARGE SCALE GENOMIC DNA]</scope>
</reference>
<sequence length="63" mass="7114">MILPCSISPWQKKSKISASRKLQLKPRVGCASLPPLCRLCCCRLQSKSWSERRRSGAERRGAL</sequence>
<accession>K7EJP0</accession>
<dbReference type="IntAct" id="K7EJP0">
    <property type="interactions" value="1"/>
</dbReference>